<dbReference type="InterPro" id="IPR023346">
    <property type="entry name" value="Lysozyme-like_dom_sf"/>
</dbReference>
<feature type="compositionally biased region" description="Low complexity" evidence="9">
    <location>
        <begin position="19"/>
        <end position="40"/>
    </location>
</feature>
<dbReference type="Gene3D" id="1.10.3810.10">
    <property type="entry name" value="Biosynthetic peptidoglycan transglycosylase-like"/>
    <property type="match status" value="1"/>
</dbReference>
<feature type="domain" description="Glycosyl transferase family 51" evidence="12">
    <location>
        <begin position="121"/>
        <end position="291"/>
    </location>
</feature>
<dbReference type="PANTHER" id="PTHR32282:SF34">
    <property type="entry name" value="PENICILLIN-BINDING PROTEIN 1A"/>
    <property type="match status" value="1"/>
</dbReference>
<evidence type="ECO:0000256" key="10">
    <source>
        <dbReference type="SAM" id="Phobius"/>
    </source>
</evidence>
<dbReference type="RefSeq" id="WP_301141878.1">
    <property type="nucleotide sequence ID" value="NZ_JAUHQA010000001.1"/>
</dbReference>
<sequence length="751" mass="80924">MNTTNASARQGSAAKPRTGASGTAASKAGASKGKPKSAAKGGKGGGKGGGGKRTDRSDQPRWKFWLRRIGFGALIAGLAVALIGLIALIIKYVSLEVPEPDDFAQAQASTFYYADGETELGSLGVANREVVGIETLPDHVGNAVVAAEDRSFWTNPGIDVVGMSRALFRTVVMNEQQGGSSITQQYVERYYVGETTTSIPGKIEETLLALKIDQEQSKEEVLGNYLNTIYFGRGAYGIQAAAEQYYGKPAADLTLSESAMLAGIIPAPSNWDPRIDPERAEQRWNYVLDGMVDAEFLTQDERDDITQFPEPIEYQNADVFAGTQGYILREAMDEVVERTGASQEEIESLGYRVTTTIVPEHQQAAEDAVAQMPDDHADNLRVAAVTMDAATGAVTSMYGGPDYLEVQRNAVTQDVAQAGSTFKPFALIGALERGISLETEYLSNNEMEFEGFDRPVRNFGGVDYGYIDLVRATQSSVNTAYVQLGLEVTPQVVMETAIKAGLPEDTLGLEPNASNVLGTASPHALDMAHAYATIANAGVRTEPFMVQTVTDSDGEVVYEHEVEDERVFAEDVMADTTYAMQQVVRFGSGEFANQIGRPLAGKTGTSNENRSAWFVGFSPQIVGSVSLYQVGEDGSAEQITPFGGFDQITGSTVPSRVWTWMMEPILEPMEVVDFPPRANVGEVANSEPPPPEPSPTPSETVSRPPEPEPEPEPEEPEPEPEPEEPEPEPEDPEPSPEPEPSGPPTADPDEE</sequence>
<dbReference type="Gene3D" id="3.40.710.10">
    <property type="entry name" value="DD-peptidase/beta-lactamase superfamily"/>
    <property type="match status" value="1"/>
</dbReference>
<dbReference type="Proteomes" id="UP001172708">
    <property type="component" value="Unassembled WGS sequence"/>
</dbReference>
<feature type="transmembrane region" description="Helical" evidence="10">
    <location>
        <begin position="69"/>
        <end position="90"/>
    </location>
</feature>
<dbReference type="EC" id="2.4.-.-" evidence="13"/>
<keyword evidence="4 13" id="KW-0808">Transferase</keyword>
<keyword evidence="10" id="KW-0472">Membrane</keyword>
<dbReference type="PANTHER" id="PTHR32282">
    <property type="entry name" value="BINDING PROTEIN TRANSPEPTIDASE, PUTATIVE-RELATED"/>
    <property type="match status" value="1"/>
</dbReference>
<keyword evidence="3 13" id="KW-0328">Glycosyltransferase</keyword>
<keyword evidence="10" id="KW-1133">Transmembrane helix</keyword>
<feature type="compositionally biased region" description="Gly residues" evidence="9">
    <location>
        <begin position="41"/>
        <end position="51"/>
    </location>
</feature>
<dbReference type="EMBL" id="JAUHQA010000001">
    <property type="protein sequence ID" value="MDN4480479.1"/>
    <property type="molecule type" value="Genomic_DNA"/>
</dbReference>
<protein>
    <submittedName>
        <fullName evidence="13">Transglycosylase domain-containing protein</fullName>
        <ecNumber evidence="13">2.4.-.-</ecNumber>
    </submittedName>
</protein>
<evidence type="ECO:0000256" key="8">
    <source>
        <dbReference type="ARBA" id="ARBA00049902"/>
    </source>
</evidence>
<evidence type="ECO:0000313" key="14">
    <source>
        <dbReference type="Proteomes" id="UP001172708"/>
    </source>
</evidence>
<dbReference type="InterPro" id="IPR050396">
    <property type="entry name" value="Glycosyltr_51/Transpeptidase"/>
</dbReference>
<evidence type="ECO:0000256" key="4">
    <source>
        <dbReference type="ARBA" id="ARBA00022679"/>
    </source>
</evidence>
<keyword evidence="1" id="KW-0121">Carboxypeptidase</keyword>
<keyword evidence="14" id="KW-1185">Reference proteome</keyword>
<keyword evidence="2" id="KW-0645">Protease</keyword>
<feature type="compositionally biased region" description="Polar residues" evidence="9">
    <location>
        <begin position="1"/>
        <end position="10"/>
    </location>
</feature>
<feature type="region of interest" description="Disordered" evidence="9">
    <location>
        <begin position="1"/>
        <end position="57"/>
    </location>
</feature>
<dbReference type="InterPro" id="IPR012338">
    <property type="entry name" value="Beta-lactam/transpept-like"/>
</dbReference>
<organism evidence="13 14">
    <name type="scientific">Demequina muriae</name>
    <dbReference type="NCBI Taxonomy" id="3051664"/>
    <lineage>
        <taxon>Bacteria</taxon>
        <taxon>Bacillati</taxon>
        <taxon>Actinomycetota</taxon>
        <taxon>Actinomycetes</taxon>
        <taxon>Micrococcales</taxon>
        <taxon>Demequinaceae</taxon>
        <taxon>Demequina</taxon>
    </lineage>
</organism>
<dbReference type="Pfam" id="PF00905">
    <property type="entry name" value="Transpeptidase"/>
    <property type="match status" value="1"/>
</dbReference>
<dbReference type="InterPro" id="IPR036950">
    <property type="entry name" value="PBP_transglycosylase"/>
</dbReference>
<dbReference type="InterPro" id="IPR001264">
    <property type="entry name" value="Glyco_trans_51"/>
</dbReference>
<evidence type="ECO:0000256" key="1">
    <source>
        <dbReference type="ARBA" id="ARBA00022645"/>
    </source>
</evidence>
<proteinExistence type="predicted"/>
<keyword evidence="5" id="KW-0378">Hydrolase</keyword>
<gene>
    <name evidence="13" type="ORF">QQX02_06030</name>
</gene>
<dbReference type="SUPFAM" id="SSF53955">
    <property type="entry name" value="Lysozyme-like"/>
    <property type="match status" value="1"/>
</dbReference>
<evidence type="ECO:0000256" key="5">
    <source>
        <dbReference type="ARBA" id="ARBA00022801"/>
    </source>
</evidence>
<feature type="domain" description="Penicillin-binding protein transpeptidase" evidence="11">
    <location>
        <begin position="383"/>
        <end position="629"/>
    </location>
</feature>
<keyword evidence="6" id="KW-0511">Multifunctional enzyme</keyword>
<comment type="catalytic activity">
    <reaction evidence="8">
        <text>[GlcNAc-(1-&gt;4)-Mur2Ac(oyl-L-Ala-gamma-D-Glu-L-Lys-D-Ala-D-Ala)](n)-di-trans,octa-cis-undecaprenyl diphosphate + beta-D-GlcNAc-(1-&gt;4)-Mur2Ac(oyl-L-Ala-gamma-D-Glu-L-Lys-D-Ala-D-Ala)-di-trans,octa-cis-undecaprenyl diphosphate = [GlcNAc-(1-&gt;4)-Mur2Ac(oyl-L-Ala-gamma-D-Glu-L-Lys-D-Ala-D-Ala)](n+1)-di-trans,octa-cis-undecaprenyl diphosphate + di-trans,octa-cis-undecaprenyl diphosphate + H(+)</text>
        <dbReference type="Rhea" id="RHEA:23708"/>
        <dbReference type="Rhea" id="RHEA-COMP:9602"/>
        <dbReference type="Rhea" id="RHEA-COMP:9603"/>
        <dbReference type="ChEBI" id="CHEBI:15378"/>
        <dbReference type="ChEBI" id="CHEBI:58405"/>
        <dbReference type="ChEBI" id="CHEBI:60033"/>
        <dbReference type="ChEBI" id="CHEBI:78435"/>
        <dbReference type="EC" id="2.4.99.28"/>
    </reaction>
</comment>
<comment type="catalytic activity">
    <reaction evidence="7">
        <text>Preferential cleavage: (Ac)2-L-Lys-D-Ala-|-D-Ala. Also transpeptidation of peptidyl-alanyl moieties that are N-acyl substituents of D-alanine.</text>
        <dbReference type="EC" id="3.4.16.4"/>
    </reaction>
</comment>
<reference evidence="13" key="1">
    <citation type="submission" date="2023-06" db="EMBL/GenBank/DDBJ databases">
        <title>Egi l300058.</title>
        <authorList>
            <person name="Gao L."/>
            <person name="Fang B.-Z."/>
            <person name="Li W.-J."/>
        </authorList>
    </citation>
    <scope>NUCLEOTIDE SEQUENCE</scope>
    <source>
        <strain evidence="13">EGI L300058</strain>
    </source>
</reference>
<feature type="compositionally biased region" description="Pro residues" evidence="9">
    <location>
        <begin position="737"/>
        <end position="751"/>
    </location>
</feature>
<evidence type="ECO:0000259" key="11">
    <source>
        <dbReference type="Pfam" id="PF00905"/>
    </source>
</evidence>
<name>A0ABT8GGB3_9MICO</name>
<feature type="compositionally biased region" description="Acidic residues" evidence="9">
    <location>
        <begin position="707"/>
        <end position="736"/>
    </location>
</feature>
<feature type="compositionally biased region" description="Pro residues" evidence="9">
    <location>
        <begin position="687"/>
        <end position="696"/>
    </location>
</feature>
<evidence type="ECO:0000256" key="7">
    <source>
        <dbReference type="ARBA" id="ARBA00034000"/>
    </source>
</evidence>
<evidence type="ECO:0000256" key="9">
    <source>
        <dbReference type="SAM" id="MobiDB-lite"/>
    </source>
</evidence>
<dbReference type="GO" id="GO:0016757">
    <property type="term" value="F:glycosyltransferase activity"/>
    <property type="evidence" value="ECO:0007669"/>
    <property type="project" value="UniProtKB-KW"/>
</dbReference>
<keyword evidence="10" id="KW-0812">Transmembrane</keyword>
<evidence type="ECO:0000259" key="12">
    <source>
        <dbReference type="Pfam" id="PF00912"/>
    </source>
</evidence>
<dbReference type="SUPFAM" id="SSF56601">
    <property type="entry name" value="beta-lactamase/transpeptidase-like"/>
    <property type="match status" value="1"/>
</dbReference>
<evidence type="ECO:0000313" key="13">
    <source>
        <dbReference type="EMBL" id="MDN4480479.1"/>
    </source>
</evidence>
<evidence type="ECO:0000256" key="6">
    <source>
        <dbReference type="ARBA" id="ARBA00023268"/>
    </source>
</evidence>
<accession>A0ABT8GGB3</accession>
<evidence type="ECO:0000256" key="2">
    <source>
        <dbReference type="ARBA" id="ARBA00022670"/>
    </source>
</evidence>
<dbReference type="InterPro" id="IPR001460">
    <property type="entry name" value="PCN-bd_Tpept"/>
</dbReference>
<dbReference type="Pfam" id="PF00912">
    <property type="entry name" value="Transgly"/>
    <property type="match status" value="1"/>
</dbReference>
<comment type="caution">
    <text evidence="13">The sequence shown here is derived from an EMBL/GenBank/DDBJ whole genome shotgun (WGS) entry which is preliminary data.</text>
</comment>
<feature type="region of interest" description="Disordered" evidence="9">
    <location>
        <begin position="679"/>
        <end position="751"/>
    </location>
</feature>
<evidence type="ECO:0000256" key="3">
    <source>
        <dbReference type="ARBA" id="ARBA00022676"/>
    </source>
</evidence>